<dbReference type="InterPro" id="IPR051783">
    <property type="entry name" value="NAD(P)-dependent_oxidoreduct"/>
</dbReference>
<dbReference type="PANTHER" id="PTHR48079">
    <property type="entry name" value="PROTEIN YEEZ"/>
    <property type="match status" value="1"/>
</dbReference>
<feature type="domain" description="NAD-dependent epimerase/dehydratase" evidence="1">
    <location>
        <begin position="11"/>
        <end position="238"/>
    </location>
</feature>
<dbReference type="GO" id="GO:0004029">
    <property type="term" value="F:aldehyde dehydrogenase (NAD+) activity"/>
    <property type="evidence" value="ECO:0007669"/>
    <property type="project" value="TreeGrafter"/>
</dbReference>
<evidence type="ECO:0000313" key="3">
    <source>
        <dbReference type="Proteomes" id="UP000093592"/>
    </source>
</evidence>
<dbReference type="GO" id="GO:0005737">
    <property type="term" value="C:cytoplasm"/>
    <property type="evidence" value="ECO:0007669"/>
    <property type="project" value="TreeGrafter"/>
</dbReference>
<accession>A0A1A2Z9A5</accession>
<dbReference type="InterPro" id="IPR001509">
    <property type="entry name" value="Epimerase_deHydtase"/>
</dbReference>
<dbReference type="SUPFAM" id="SSF51735">
    <property type="entry name" value="NAD(P)-binding Rossmann-fold domains"/>
    <property type="match status" value="1"/>
</dbReference>
<organism evidence="2 3">
    <name type="scientific">Mycobacterium kyorinense</name>
    <dbReference type="NCBI Taxonomy" id="487514"/>
    <lineage>
        <taxon>Bacteria</taxon>
        <taxon>Bacillati</taxon>
        <taxon>Actinomycetota</taxon>
        <taxon>Actinomycetes</taxon>
        <taxon>Mycobacteriales</taxon>
        <taxon>Mycobacteriaceae</taxon>
        <taxon>Mycobacterium</taxon>
    </lineage>
</organism>
<dbReference type="Pfam" id="PF01370">
    <property type="entry name" value="Epimerase"/>
    <property type="match status" value="1"/>
</dbReference>
<name>A0A1A2Z9A5_9MYCO</name>
<dbReference type="Gene3D" id="3.40.50.720">
    <property type="entry name" value="NAD(P)-binding Rossmann-like Domain"/>
    <property type="match status" value="1"/>
</dbReference>
<gene>
    <name evidence="2" type="ORF">A5707_20245</name>
</gene>
<proteinExistence type="predicted"/>
<dbReference type="EMBL" id="LZKJ01000093">
    <property type="protein sequence ID" value="OBI47209.1"/>
    <property type="molecule type" value="Genomic_DNA"/>
</dbReference>
<comment type="caution">
    <text evidence="2">The sequence shown here is derived from an EMBL/GenBank/DDBJ whole genome shotgun (WGS) entry which is preliminary data.</text>
</comment>
<protein>
    <submittedName>
        <fullName evidence="2">NAD-dependent dehydratase</fullName>
    </submittedName>
</protein>
<dbReference type="RefSeq" id="WP_065014369.1">
    <property type="nucleotide sequence ID" value="NZ_LZKJ01000093.1"/>
</dbReference>
<dbReference type="InterPro" id="IPR036291">
    <property type="entry name" value="NAD(P)-bd_dom_sf"/>
</dbReference>
<evidence type="ECO:0000313" key="2">
    <source>
        <dbReference type="EMBL" id="OBI47209.1"/>
    </source>
</evidence>
<dbReference type="PANTHER" id="PTHR48079:SF6">
    <property type="entry name" value="NAD(P)-BINDING DOMAIN-CONTAINING PROTEIN-RELATED"/>
    <property type="match status" value="1"/>
</dbReference>
<evidence type="ECO:0000259" key="1">
    <source>
        <dbReference type="Pfam" id="PF01370"/>
    </source>
</evidence>
<sequence length="340" mass="37129">MESHTGIGRRALVMGASGFVGSHVTRQLVERGDEVRVLLRKTSSTRGIDDLDVEVHYGDLVDQQAVRRAMADRDVVYYCVVDARAWLHNPAPLFATNVEALRHVLDVAAEANLHRFVFLSTIGTVAIGSGDSPANEETPFNWHGQGGPYIESRLQAEQLVMRYAEERGLPAVAMCVSNTYGPRDWQPTPHGSLVAAAALGKMPVYVKDVAAEVVGIEDAAAAMLLAGERGRVGERYIISESFMTTRDVLETAAHAVGVKPPRFGVPLQLVTMFGHAVSLLRLGLPVNATTVRLMRLTSPLDHGKAVRELGWTPNPTSDSIRRAAHFYVERAQRRPQAVKP</sequence>
<dbReference type="AlphaFoldDB" id="A0A1A2Z9A5"/>
<dbReference type="Proteomes" id="UP000093592">
    <property type="component" value="Unassembled WGS sequence"/>
</dbReference>
<reference evidence="3" key="1">
    <citation type="submission" date="2016-06" db="EMBL/GenBank/DDBJ databases">
        <authorList>
            <person name="Sutton G."/>
            <person name="Brinkac L."/>
            <person name="Sanka R."/>
            <person name="Adams M."/>
            <person name="Lau E."/>
            <person name="Sam S."/>
            <person name="Sreng N."/>
            <person name="Him V."/>
            <person name="Kerleguer A."/>
            <person name="Cheng S."/>
        </authorList>
    </citation>
    <scope>NUCLEOTIDE SEQUENCE [LARGE SCALE GENOMIC DNA]</scope>
    <source>
        <strain evidence="3">E861</strain>
    </source>
</reference>